<dbReference type="PROSITE" id="PS00519">
    <property type="entry name" value="HTH_ASNC_1"/>
    <property type="match status" value="1"/>
</dbReference>
<proteinExistence type="predicted"/>
<name>A0AA91YE39_CHRLC</name>
<accession>A0AA91YE39</accession>
<reference evidence="6 7" key="1">
    <citation type="submission" date="2018-01" db="EMBL/GenBank/DDBJ databases">
        <title>Draft genome sequences of Chryseobacterium lactis NCTC11390, Chryseobacterium oncorhynchi 701B-08, and Chryseobacterium viscerum 687B-08.</title>
        <authorList>
            <person name="Jeong J.-J."/>
            <person name="Lee Y.J."/>
            <person name="Park B."/>
            <person name="Choi I.-G."/>
            <person name="Kim K.D."/>
        </authorList>
    </citation>
    <scope>NUCLEOTIDE SEQUENCE [LARGE SCALE GENOMIC DNA]</scope>
    <source>
        <strain evidence="6 7">NCTC11390</strain>
    </source>
</reference>
<comment type="caution">
    <text evidence="6">The sequence shown here is derived from an EMBL/GenBank/DDBJ whole genome shotgun (WGS) entry which is preliminary data.</text>
</comment>
<keyword evidence="1" id="KW-0805">Transcription regulation</keyword>
<dbReference type="SMART" id="SM00344">
    <property type="entry name" value="HTH_ASNC"/>
    <property type="match status" value="1"/>
</dbReference>
<dbReference type="InterPro" id="IPR019888">
    <property type="entry name" value="Tscrpt_reg_AsnC-like"/>
</dbReference>
<dbReference type="SUPFAM" id="SSF46785">
    <property type="entry name" value="Winged helix' DNA-binding domain"/>
    <property type="match status" value="1"/>
</dbReference>
<dbReference type="SUPFAM" id="SSF54909">
    <property type="entry name" value="Dimeric alpha+beta barrel"/>
    <property type="match status" value="1"/>
</dbReference>
<dbReference type="EMBL" id="PPEH01000009">
    <property type="protein sequence ID" value="PNW11981.1"/>
    <property type="molecule type" value="Genomic_DNA"/>
</dbReference>
<keyword evidence="4" id="KW-0812">Transmembrane</keyword>
<dbReference type="Proteomes" id="UP000236262">
    <property type="component" value="Unassembled WGS sequence"/>
</dbReference>
<feature type="domain" description="HTH asnC-type" evidence="5">
    <location>
        <begin position="73"/>
        <end position="134"/>
    </location>
</feature>
<gene>
    <name evidence="6" type="ORF">C1637_19700</name>
</gene>
<organism evidence="6 7">
    <name type="scientific">Chryseobacterium lactis</name>
    <dbReference type="NCBI Taxonomy" id="1241981"/>
    <lineage>
        <taxon>Bacteria</taxon>
        <taxon>Pseudomonadati</taxon>
        <taxon>Bacteroidota</taxon>
        <taxon>Flavobacteriia</taxon>
        <taxon>Flavobacteriales</taxon>
        <taxon>Weeksellaceae</taxon>
        <taxon>Chryseobacterium group</taxon>
        <taxon>Chryseobacterium</taxon>
    </lineage>
</organism>
<dbReference type="InterPro" id="IPR019885">
    <property type="entry name" value="Tscrpt_reg_HTH_AsnC-type_CS"/>
</dbReference>
<dbReference type="InterPro" id="IPR000485">
    <property type="entry name" value="AsnC-type_HTH_dom"/>
</dbReference>
<evidence type="ECO:0000313" key="6">
    <source>
        <dbReference type="EMBL" id="PNW11981.1"/>
    </source>
</evidence>
<evidence type="ECO:0000256" key="2">
    <source>
        <dbReference type="ARBA" id="ARBA00023125"/>
    </source>
</evidence>
<dbReference type="InterPro" id="IPR036388">
    <property type="entry name" value="WH-like_DNA-bd_sf"/>
</dbReference>
<dbReference type="PRINTS" id="PR00033">
    <property type="entry name" value="HTHASNC"/>
</dbReference>
<dbReference type="PANTHER" id="PTHR30154:SF55">
    <property type="entry name" value="HTH-TYPE TRANSCRIPTIONAL REGULATOR LRPB"/>
    <property type="match status" value="1"/>
</dbReference>
<keyword evidence="4" id="KW-0472">Membrane</keyword>
<keyword evidence="3" id="KW-0804">Transcription</keyword>
<evidence type="ECO:0000259" key="5">
    <source>
        <dbReference type="PROSITE" id="PS50956"/>
    </source>
</evidence>
<evidence type="ECO:0000256" key="1">
    <source>
        <dbReference type="ARBA" id="ARBA00023015"/>
    </source>
</evidence>
<dbReference type="InterPro" id="IPR011008">
    <property type="entry name" value="Dimeric_a/b-barrel"/>
</dbReference>
<dbReference type="PANTHER" id="PTHR30154">
    <property type="entry name" value="LEUCINE-RESPONSIVE REGULATORY PROTEIN"/>
    <property type="match status" value="1"/>
</dbReference>
<dbReference type="Pfam" id="PF13412">
    <property type="entry name" value="HTH_24"/>
    <property type="match status" value="1"/>
</dbReference>
<protein>
    <recommendedName>
        <fullName evidence="5">HTH asnC-type domain-containing protein</fullName>
    </recommendedName>
</protein>
<sequence length="215" mass="24736">MRNVLLITAIPWIKLISLVSSFSLMTLLHVLGLIFYIYKDLQRHHQSGYHFNRNRYLKLSNQCFFIFHLSMQLDKLHYAILNELQSDARSSNAAIGRKIGLTAPAVAERIKKLQEAGIIKGFSAVVDYSKLEYIHNVLIAVKLQPNMIASFLKETEKIEGIVKMIHTTGEYCFFLHLFLKSVEELTVLLDRFGKFGDTITYSILSVPIDYKPIHF</sequence>
<dbReference type="InterPro" id="IPR019887">
    <property type="entry name" value="Tscrpt_reg_AsnC/Lrp_C"/>
</dbReference>
<keyword evidence="4" id="KW-1133">Transmembrane helix</keyword>
<dbReference type="Gene3D" id="1.10.10.10">
    <property type="entry name" value="Winged helix-like DNA-binding domain superfamily/Winged helix DNA-binding domain"/>
    <property type="match status" value="1"/>
</dbReference>
<dbReference type="GO" id="GO:0043200">
    <property type="term" value="P:response to amino acid"/>
    <property type="evidence" value="ECO:0007669"/>
    <property type="project" value="TreeGrafter"/>
</dbReference>
<dbReference type="AlphaFoldDB" id="A0AA91YE39"/>
<dbReference type="GO" id="GO:0005829">
    <property type="term" value="C:cytosol"/>
    <property type="evidence" value="ECO:0007669"/>
    <property type="project" value="TreeGrafter"/>
</dbReference>
<dbReference type="Pfam" id="PF01037">
    <property type="entry name" value="AsnC_trans_reg"/>
    <property type="match status" value="1"/>
</dbReference>
<keyword evidence="2" id="KW-0238">DNA-binding</keyword>
<dbReference type="GO" id="GO:0043565">
    <property type="term" value="F:sequence-specific DNA binding"/>
    <property type="evidence" value="ECO:0007669"/>
    <property type="project" value="InterPro"/>
</dbReference>
<dbReference type="PROSITE" id="PS50956">
    <property type="entry name" value="HTH_ASNC_2"/>
    <property type="match status" value="1"/>
</dbReference>
<dbReference type="InterPro" id="IPR036390">
    <property type="entry name" value="WH_DNA-bd_sf"/>
</dbReference>
<dbReference type="Gene3D" id="3.30.70.920">
    <property type="match status" value="1"/>
</dbReference>
<feature type="transmembrane region" description="Helical" evidence="4">
    <location>
        <begin position="12"/>
        <end position="38"/>
    </location>
</feature>
<evidence type="ECO:0000313" key="7">
    <source>
        <dbReference type="Proteomes" id="UP000236262"/>
    </source>
</evidence>
<evidence type="ECO:0000256" key="4">
    <source>
        <dbReference type="SAM" id="Phobius"/>
    </source>
</evidence>
<evidence type="ECO:0000256" key="3">
    <source>
        <dbReference type="ARBA" id="ARBA00023163"/>
    </source>
</evidence>